<dbReference type="PROSITE" id="PS51835">
    <property type="entry name" value="DENN_C9ORF72"/>
    <property type="match status" value="1"/>
</dbReference>
<dbReference type="GO" id="GO:0005768">
    <property type="term" value="C:endosome"/>
    <property type="evidence" value="ECO:0007669"/>
    <property type="project" value="TreeGrafter"/>
</dbReference>
<dbReference type="GO" id="GO:0005085">
    <property type="term" value="F:guanyl-nucleotide exchange factor activity"/>
    <property type="evidence" value="ECO:0007669"/>
    <property type="project" value="InterPro"/>
</dbReference>
<feature type="compositionally biased region" description="Polar residues" evidence="1">
    <location>
        <begin position="248"/>
        <end position="270"/>
    </location>
</feature>
<dbReference type="WBParaSite" id="PSAMB.scaffold829size42034.g9125.t1">
    <property type="protein sequence ID" value="PSAMB.scaffold829size42034.g9125.t1"/>
    <property type="gene ID" value="PSAMB.scaffold829size42034.g9125"/>
</dbReference>
<feature type="region of interest" description="Disordered" evidence="1">
    <location>
        <begin position="203"/>
        <end position="236"/>
    </location>
</feature>
<dbReference type="PANTHER" id="PTHR31855:SF2">
    <property type="entry name" value="GUANINE NUCLEOTIDE EXCHANGE FACTOR C9ORF72"/>
    <property type="match status" value="1"/>
</dbReference>
<evidence type="ECO:0000313" key="2">
    <source>
        <dbReference type="Proteomes" id="UP000887566"/>
    </source>
</evidence>
<dbReference type="AlphaFoldDB" id="A0A914XI81"/>
<keyword evidence="2" id="KW-1185">Reference proteome</keyword>
<accession>A0A914XI81</accession>
<dbReference type="GO" id="GO:0006897">
    <property type="term" value="P:endocytosis"/>
    <property type="evidence" value="ECO:0007669"/>
    <property type="project" value="TreeGrafter"/>
</dbReference>
<dbReference type="Proteomes" id="UP000887566">
    <property type="component" value="Unplaced"/>
</dbReference>
<proteinExistence type="predicted"/>
<evidence type="ECO:0000256" key="1">
    <source>
        <dbReference type="SAM" id="MobiDB-lite"/>
    </source>
</evidence>
<protein>
    <submittedName>
        <fullName evidence="3">Folliculin</fullName>
    </submittedName>
</protein>
<reference evidence="3" key="1">
    <citation type="submission" date="2022-11" db="UniProtKB">
        <authorList>
            <consortium name="WormBaseParasite"/>
        </authorList>
    </citation>
    <scope>IDENTIFICATION</scope>
</reference>
<organism evidence="2 3">
    <name type="scientific">Plectus sambesii</name>
    <dbReference type="NCBI Taxonomy" id="2011161"/>
    <lineage>
        <taxon>Eukaryota</taxon>
        <taxon>Metazoa</taxon>
        <taxon>Ecdysozoa</taxon>
        <taxon>Nematoda</taxon>
        <taxon>Chromadorea</taxon>
        <taxon>Plectida</taxon>
        <taxon>Plectina</taxon>
        <taxon>Plectoidea</taxon>
        <taxon>Plectidae</taxon>
        <taxon>Plectus</taxon>
    </lineage>
</organism>
<dbReference type="GO" id="GO:0005776">
    <property type="term" value="C:autophagosome"/>
    <property type="evidence" value="ECO:0007669"/>
    <property type="project" value="TreeGrafter"/>
</dbReference>
<feature type="region of interest" description="Disordered" evidence="1">
    <location>
        <begin position="138"/>
        <end position="164"/>
    </location>
</feature>
<dbReference type="Pfam" id="PF15019">
    <property type="entry name" value="C9orf72-like"/>
    <property type="match status" value="1"/>
</dbReference>
<evidence type="ECO:0000313" key="3">
    <source>
        <dbReference type="WBParaSite" id="PSAMB.scaffold829size42034.g9125.t1"/>
    </source>
</evidence>
<dbReference type="GO" id="GO:0006914">
    <property type="term" value="P:autophagy"/>
    <property type="evidence" value="ECO:0007669"/>
    <property type="project" value="TreeGrafter"/>
</dbReference>
<feature type="region of interest" description="Disordered" evidence="1">
    <location>
        <begin position="248"/>
        <end position="309"/>
    </location>
</feature>
<sequence length="680" mass="74658">MEADTYLLVSEALAGRSRTIDLPVRQTAGIDKLVWSSWDFMIGPELRFVWELVPGVSTPLNLSAPVSRDESNTSSGPKFEDIDDDFGGQLLTAAAEVHVCARCLRSGCDGGRACDDFAAITSSPLANLYISPGNNMTESQSTIGASGTTSSASDDVTATDSHEEDGLKALRLSFNTFNNANDVDEQHEEDQNELYDQSNDFYEHSQDRENGNPPAENGAGLRQPLGQLSKESSDGSCVTVLTGSSSAFTAVSGGSSARSSDVDDNASSTIDMAGSSAVESGTTPTMLAESVGSESSRRSVSTDETPVANTDEQYAAMHVLSGEICRSHLPDGAVEHKLIILNERQLLIGSYAFAAKPANGHRSVHSVSLLMHDNKLKWYMERLSLLQQIFADIAARLKAAILIETEEELACRMTTEWSQLIELIGSLERAPLCSRSLPPKIQDTYLSLPNSQQNQFLAKSISAALQSKGQVVVVGGDDKLVRKMMLTLSFFLPDEERWCCLRPFCGSFSPYLKLQAVRKDHLSSVMALGTHSAWPIALVDVDKQSVQMSAPYWDHRRIKLEAQRQDVKRVIGIGMKKPVQLDFRSVSVESTVKDFLLRVDVLPYDNAIRAGFVQQFMRLQAQRALALIVVVQEQTRDTEAACNIWKVRRALDLTNESSFNCVLAMADRMRPQFAEFLFRK</sequence>
<dbReference type="PANTHER" id="PTHR31855">
    <property type="entry name" value="GUANINE NUCLEOTIDE EXCHANGE C9ORF72"/>
    <property type="match status" value="1"/>
</dbReference>
<feature type="compositionally biased region" description="Low complexity" evidence="1">
    <location>
        <begin position="139"/>
        <end position="159"/>
    </location>
</feature>
<name>A0A914XI81_9BILA</name>
<dbReference type="InterPro" id="IPR027819">
    <property type="entry name" value="C9orf72"/>
</dbReference>